<evidence type="ECO:0000256" key="1">
    <source>
        <dbReference type="SAM" id="MobiDB-lite"/>
    </source>
</evidence>
<evidence type="ECO:0000259" key="2">
    <source>
        <dbReference type="Pfam" id="PF01541"/>
    </source>
</evidence>
<sequence>MILVNLLDFCNPPIYRIFCEATERSYFGHSENVLYRLGRHYNDLQTHKNHETRLLQADWDKYGREAFRFEVLECGPEWENKQKRVKREKFYLLQSSVPLNKKERLYNMFPVQPSTFSKRCVIDGIEYPSGAEAARQLGISPSAIYRLLKKMEESEASSPSNEEGYGKIIQRKQSTARVSIEGREFKSIKDGINTLSIPK</sequence>
<dbReference type="Pfam" id="PF01541">
    <property type="entry name" value="GIY-YIG"/>
    <property type="match status" value="1"/>
</dbReference>
<protein>
    <submittedName>
        <fullName evidence="3">Putative GIY-YIG homing endonuclease</fullName>
    </submittedName>
</protein>
<keyword evidence="3" id="KW-0150">Chloroplast</keyword>
<evidence type="ECO:0000313" key="3">
    <source>
        <dbReference type="EMBL" id="AIT94653.1"/>
    </source>
</evidence>
<dbReference type="SUPFAM" id="SSF82771">
    <property type="entry name" value="GIY-YIG endonuclease"/>
    <property type="match status" value="1"/>
</dbReference>
<keyword evidence="3" id="KW-0255">Endonuclease</keyword>
<gene>
    <name evidence="3" type="primary">orf199</name>
</gene>
<name>A0A097KNA7_9CHLO</name>
<dbReference type="InterPro" id="IPR000305">
    <property type="entry name" value="GIY-YIG_endonuc"/>
</dbReference>
<dbReference type="InterPro" id="IPR035901">
    <property type="entry name" value="GIY-YIG_endonuc_sf"/>
</dbReference>
<accession>A0A097KNA7</accession>
<dbReference type="EMBL" id="KM462875">
    <property type="protein sequence ID" value="AIT94653.1"/>
    <property type="molecule type" value="Genomic_DNA"/>
</dbReference>
<keyword evidence="3" id="KW-0540">Nuclease</keyword>
<feature type="domain" description="GIY-YIG" evidence="2">
    <location>
        <begin position="14"/>
        <end position="95"/>
    </location>
</feature>
<keyword evidence="3" id="KW-0378">Hydrolase</keyword>
<dbReference type="Gene3D" id="3.40.1440.10">
    <property type="entry name" value="GIY-YIG endonuclease"/>
    <property type="match status" value="1"/>
</dbReference>
<geneLocation type="chloroplast" evidence="3"/>
<feature type="region of interest" description="Disordered" evidence="1">
    <location>
        <begin position="155"/>
        <end position="174"/>
    </location>
</feature>
<dbReference type="AlphaFoldDB" id="A0A097KNA7"/>
<proteinExistence type="predicted"/>
<reference evidence="3" key="1">
    <citation type="journal article" date="2014" name="BMC Evol. Biol.">
        <title>Chloroplast phylogenomic analysis resolves deep-level relationships within the green algal class Trebouxiophyceae.</title>
        <authorList>
            <person name="Lemieux C."/>
            <person name="Otis C."/>
            <person name="Turmel M."/>
        </authorList>
    </citation>
    <scope>NUCLEOTIDE SEQUENCE</scope>
</reference>
<dbReference type="GO" id="GO:0004519">
    <property type="term" value="F:endonuclease activity"/>
    <property type="evidence" value="ECO:0007669"/>
    <property type="project" value="UniProtKB-KW"/>
</dbReference>
<dbReference type="CDD" id="cd10437">
    <property type="entry name" value="GIY-YIG_HE_I-TevI_like"/>
    <property type="match status" value="1"/>
</dbReference>
<keyword evidence="3" id="KW-0934">Plastid</keyword>
<organism evidence="3">
    <name type="scientific">Pleurastrosarcina brevispinosa</name>
    <dbReference type="NCBI Taxonomy" id="163096"/>
    <lineage>
        <taxon>Eukaryota</taxon>
        <taxon>Viridiplantae</taxon>
        <taxon>Chlorophyta</taxon>
        <taxon>core chlorophytes</taxon>
        <taxon>Trebouxiophyceae</taxon>
        <taxon>Trebouxiophyceae incertae sedis</taxon>
        <taxon>Pleurastrosarcina</taxon>
    </lineage>
</organism>